<protein>
    <recommendedName>
        <fullName evidence="7">Major facilitator superfamily (MFS) profile domain-containing protein</fullName>
    </recommendedName>
</protein>
<sequence length="443" mass="47951">MNNTPPVTSREIWGWGLYDFANSAFATSILAVIFNRYFAEQLAGGEDGVVLDLFSITLRVPGVTFFTYTLAAAMLVVALLAPVLGAIADSSGTKKRFLAFFCYMGAGATAMLYFANEGQYWRGAIFFLVAQVGFAAANIFYNAFLPEISTPKNIGWISGFGFTLGYLGGAIMLALNLVMLGYPQWLGFDHPFSPQDTFLSVALWWAVCALPTFLWLKERQSAIQLTPGKSYVRIGIQRVAKTFSNVRRYRELTKFLIAFLIYNDGIQTTVVISAIFIDEVLGMSDGMILGLFLVIQATAFVGALILGAASDYIGNKRVVLLTLVVWTTVAVWGYFIGITGNTQAEVWGLGIVVGLVLGGSQSASRAIQGTFTPVGNSAEFFAFYGIAGRFSSVLGPLTYGSVYALLGARPAILCLAVFFILGLLILLTVDEKEGQRQAKMAVA</sequence>
<evidence type="ECO:0000256" key="4">
    <source>
        <dbReference type="ARBA" id="ARBA00022989"/>
    </source>
</evidence>
<feature type="transmembrane region" description="Helical" evidence="6">
    <location>
        <begin position="12"/>
        <end position="34"/>
    </location>
</feature>
<dbReference type="InterPro" id="IPR050495">
    <property type="entry name" value="ATG22/LtaA_families"/>
</dbReference>
<feature type="transmembrane region" description="Helical" evidence="6">
    <location>
        <begin position="156"/>
        <end position="178"/>
    </location>
</feature>
<dbReference type="Pfam" id="PF11700">
    <property type="entry name" value="ATG22"/>
    <property type="match status" value="1"/>
</dbReference>
<feature type="transmembrane region" description="Helical" evidence="6">
    <location>
        <begin position="198"/>
        <end position="216"/>
    </location>
</feature>
<dbReference type="PANTHER" id="PTHR23519:SF1">
    <property type="entry name" value="AUTOPHAGY-RELATED PROTEIN 22"/>
    <property type="match status" value="1"/>
</dbReference>
<feature type="transmembrane region" description="Helical" evidence="6">
    <location>
        <begin position="121"/>
        <end position="144"/>
    </location>
</feature>
<feature type="domain" description="Major facilitator superfamily (MFS) profile" evidence="7">
    <location>
        <begin position="24"/>
        <end position="434"/>
    </location>
</feature>
<keyword evidence="5 6" id="KW-0472">Membrane</keyword>
<proteinExistence type="predicted"/>
<feature type="transmembrane region" description="Helical" evidence="6">
    <location>
        <begin position="288"/>
        <end position="306"/>
    </location>
</feature>
<dbReference type="Gene3D" id="1.20.1250.20">
    <property type="entry name" value="MFS general substrate transporter like domains"/>
    <property type="match status" value="2"/>
</dbReference>
<dbReference type="InterPro" id="IPR024671">
    <property type="entry name" value="Atg22-like"/>
</dbReference>
<feature type="transmembrane region" description="Helical" evidence="6">
    <location>
        <begin position="410"/>
        <end position="429"/>
    </location>
</feature>
<feature type="transmembrane region" description="Helical" evidence="6">
    <location>
        <begin position="344"/>
        <end position="360"/>
    </location>
</feature>
<evidence type="ECO:0000256" key="6">
    <source>
        <dbReference type="SAM" id="Phobius"/>
    </source>
</evidence>
<evidence type="ECO:0000259" key="7">
    <source>
        <dbReference type="PROSITE" id="PS50850"/>
    </source>
</evidence>
<keyword evidence="3 6" id="KW-0812">Transmembrane</keyword>
<gene>
    <name evidence="8" type="ORF">METZ01_LOCUS46750</name>
</gene>
<organism evidence="8">
    <name type="scientific">marine metagenome</name>
    <dbReference type="NCBI Taxonomy" id="408172"/>
    <lineage>
        <taxon>unclassified sequences</taxon>
        <taxon>metagenomes</taxon>
        <taxon>ecological metagenomes</taxon>
    </lineage>
</organism>
<dbReference type="InterPro" id="IPR036259">
    <property type="entry name" value="MFS_trans_sf"/>
</dbReference>
<dbReference type="PROSITE" id="PS50850">
    <property type="entry name" value="MFS"/>
    <property type="match status" value="1"/>
</dbReference>
<feature type="transmembrane region" description="Helical" evidence="6">
    <location>
        <begin position="255"/>
        <end position="276"/>
    </location>
</feature>
<evidence type="ECO:0000256" key="3">
    <source>
        <dbReference type="ARBA" id="ARBA00022692"/>
    </source>
</evidence>
<keyword evidence="2" id="KW-0813">Transport</keyword>
<feature type="transmembrane region" description="Helical" evidence="6">
    <location>
        <begin position="381"/>
        <end position="404"/>
    </location>
</feature>
<feature type="transmembrane region" description="Helical" evidence="6">
    <location>
        <begin position="65"/>
        <end position="85"/>
    </location>
</feature>
<feature type="transmembrane region" description="Helical" evidence="6">
    <location>
        <begin position="318"/>
        <end position="338"/>
    </location>
</feature>
<evidence type="ECO:0000256" key="2">
    <source>
        <dbReference type="ARBA" id="ARBA00022448"/>
    </source>
</evidence>
<dbReference type="SUPFAM" id="SSF103473">
    <property type="entry name" value="MFS general substrate transporter"/>
    <property type="match status" value="1"/>
</dbReference>
<dbReference type="GO" id="GO:0012505">
    <property type="term" value="C:endomembrane system"/>
    <property type="evidence" value="ECO:0007669"/>
    <property type="project" value="UniProtKB-SubCell"/>
</dbReference>
<evidence type="ECO:0000256" key="1">
    <source>
        <dbReference type="ARBA" id="ARBA00004127"/>
    </source>
</evidence>
<keyword evidence="4 6" id="KW-1133">Transmembrane helix</keyword>
<dbReference type="AlphaFoldDB" id="A0A381RPS2"/>
<evidence type="ECO:0000313" key="8">
    <source>
        <dbReference type="EMBL" id="SUZ93896.1"/>
    </source>
</evidence>
<dbReference type="GO" id="GO:0022857">
    <property type="term" value="F:transmembrane transporter activity"/>
    <property type="evidence" value="ECO:0007669"/>
    <property type="project" value="InterPro"/>
</dbReference>
<dbReference type="PANTHER" id="PTHR23519">
    <property type="entry name" value="AUTOPHAGY-RELATED PROTEIN 22"/>
    <property type="match status" value="1"/>
</dbReference>
<reference evidence="8" key="1">
    <citation type="submission" date="2018-05" db="EMBL/GenBank/DDBJ databases">
        <authorList>
            <person name="Lanie J.A."/>
            <person name="Ng W.-L."/>
            <person name="Kazmierczak K.M."/>
            <person name="Andrzejewski T.M."/>
            <person name="Davidsen T.M."/>
            <person name="Wayne K.J."/>
            <person name="Tettelin H."/>
            <person name="Glass J.I."/>
            <person name="Rusch D."/>
            <person name="Podicherti R."/>
            <person name="Tsui H.-C.T."/>
            <person name="Winkler M.E."/>
        </authorList>
    </citation>
    <scope>NUCLEOTIDE SEQUENCE</scope>
</reference>
<dbReference type="EMBL" id="UINC01002185">
    <property type="protein sequence ID" value="SUZ93896.1"/>
    <property type="molecule type" value="Genomic_DNA"/>
</dbReference>
<feature type="transmembrane region" description="Helical" evidence="6">
    <location>
        <begin position="97"/>
        <end position="115"/>
    </location>
</feature>
<dbReference type="InterPro" id="IPR020846">
    <property type="entry name" value="MFS_dom"/>
</dbReference>
<comment type="subcellular location">
    <subcellularLocation>
        <location evidence="1">Endomembrane system</location>
        <topology evidence="1">Multi-pass membrane protein</topology>
    </subcellularLocation>
</comment>
<name>A0A381RPS2_9ZZZZ</name>
<evidence type="ECO:0000256" key="5">
    <source>
        <dbReference type="ARBA" id="ARBA00023136"/>
    </source>
</evidence>
<accession>A0A381RPS2</accession>